<dbReference type="EMBL" id="SGPK01000184">
    <property type="protein sequence ID" value="THH06647.1"/>
    <property type="molecule type" value="Genomic_DNA"/>
</dbReference>
<dbReference type="Proteomes" id="UP000308199">
    <property type="component" value="Unassembled WGS sequence"/>
</dbReference>
<reference evidence="2 3" key="1">
    <citation type="submission" date="2019-02" db="EMBL/GenBank/DDBJ databases">
        <title>Genome sequencing of the rare red list fungi Phellinidium pouzarii.</title>
        <authorList>
            <person name="Buettner E."/>
            <person name="Kellner H."/>
        </authorList>
    </citation>
    <scope>NUCLEOTIDE SEQUENCE [LARGE SCALE GENOMIC DNA]</scope>
    <source>
        <strain evidence="2 3">DSM 108285</strain>
    </source>
</reference>
<feature type="compositionally biased region" description="Basic residues" evidence="1">
    <location>
        <begin position="35"/>
        <end position="47"/>
    </location>
</feature>
<evidence type="ECO:0000256" key="1">
    <source>
        <dbReference type="SAM" id="MobiDB-lite"/>
    </source>
</evidence>
<feature type="region of interest" description="Disordered" evidence="1">
    <location>
        <begin position="327"/>
        <end position="380"/>
    </location>
</feature>
<feature type="compositionally biased region" description="Polar residues" evidence="1">
    <location>
        <begin position="156"/>
        <end position="179"/>
    </location>
</feature>
<proteinExistence type="predicted"/>
<evidence type="ECO:0000313" key="2">
    <source>
        <dbReference type="EMBL" id="THH06647.1"/>
    </source>
</evidence>
<feature type="region of interest" description="Disordered" evidence="1">
    <location>
        <begin position="287"/>
        <end position="306"/>
    </location>
</feature>
<name>A0A4S4L5T3_9AGAM</name>
<organism evidence="2 3">
    <name type="scientific">Phellinidium pouzarii</name>
    <dbReference type="NCBI Taxonomy" id="167371"/>
    <lineage>
        <taxon>Eukaryota</taxon>
        <taxon>Fungi</taxon>
        <taxon>Dikarya</taxon>
        <taxon>Basidiomycota</taxon>
        <taxon>Agaricomycotina</taxon>
        <taxon>Agaricomycetes</taxon>
        <taxon>Hymenochaetales</taxon>
        <taxon>Hymenochaetaceae</taxon>
        <taxon>Phellinidium</taxon>
    </lineage>
</organism>
<dbReference type="OrthoDB" id="3246206at2759"/>
<protein>
    <submittedName>
        <fullName evidence="2">Uncharacterized protein</fullName>
    </submittedName>
</protein>
<evidence type="ECO:0000313" key="3">
    <source>
        <dbReference type="Proteomes" id="UP000308199"/>
    </source>
</evidence>
<feature type="compositionally biased region" description="Low complexity" evidence="1">
    <location>
        <begin position="116"/>
        <end position="126"/>
    </location>
</feature>
<feature type="region of interest" description="Disordered" evidence="1">
    <location>
        <begin position="35"/>
        <end position="182"/>
    </location>
</feature>
<feature type="compositionally biased region" description="Low complexity" evidence="1">
    <location>
        <begin position="352"/>
        <end position="362"/>
    </location>
</feature>
<sequence>MPAPVVYFFLALGTIATAYAIKEFVFDPWLEERRARRGGRRGSRSGRRSVAPHFVHEEGRDMPDRSPSPSMSAHGSDNGTMVELESLGPSSVRSPAMGSGLRNRRTRSSAEGGSGSAQSGIIDGSIVDIPYRPMQPESWRGSAATATPTVSPPQSPFTLGSESVTPLTSPHSTPLQLHNSSIISSPMHSPIVVSPHELPSLFEDAPLPPRPSSPSPFQASEDLNAVQSPAVTMPSVAPSTYFENPWAIPPASARPQAPENLHVLVQSTSMQTSSSSLSFNTALSPQTEFRSLPPSQLTSPFSDSLTLSENDTMYSFGSRSSESFLTFNENEGGRLDSSVSNSEVGDDDELNENLSEGPSEGEGSWEEVSEPRSGPMSPRL</sequence>
<dbReference type="AlphaFoldDB" id="A0A4S4L5T3"/>
<accession>A0A4S4L5T3</accession>
<keyword evidence="3" id="KW-1185">Reference proteome</keyword>
<gene>
    <name evidence="2" type="ORF">EW145_g3944</name>
</gene>
<comment type="caution">
    <text evidence="2">The sequence shown here is derived from an EMBL/GenBank/DDBJ whole genome shotgun (WGS) entry which is preliminary data.</text>
</comment>
<feature type="compositionally biased region" description="Basic and acidic residues" evidence="1">
    <location>
        <begin position="54"/>
        <end position="64"/>
    </location>
</feature>